<organism evidence="1">
    <name type="scientific">Mesocestoides corti</name>
    <name type="common">Flatworm</name>
    <dbReference type="NCBI Taxonomy" id="53468"/>
    <lineage>
        <taxon>Eukaryota</taxon>
        <taxon>Metazoa</taxon>
        <taxon>Spiralia</taxon>
        <taxon>Lophotrochozoa</taxon>
        <taxon>Platyhelminthes</taxon>
        <taxon>Cestoda</taxon>
        <taxon>Eucestoda</taxon>
        <taxon>Cyclophyllidea</taxon>
        <taxon>Mesocestoididae</taxon>
        <taxon>Mesocestoides</taxon>
    </lineage>
</organism>
<evidence type="ECO:0000313" key="1">
    <source>
        <dbReference type="WBParaSite" id="MCU_013273-RB"/>
    </source>
</evidence>
<sequence>NNHCFVNPPNAVEEEVPVRLLGAKLRCRATVDQSEPASTAWACHD</sequence>
<accession>A0A5K3FZ82</accession>
<reference evidence="1" key="1">
    <citation type="submission" date="2019-11" db="UniProtKB">
        <authorList>
            <consortium name="WormBaseParasite"/>
        </authorList>
    </citation>
    <scope>IDENTIFICATION</scope>
</reference>
<name>A0A5K3FZ82_MESCO</name>
<dbReference type="WBParaSite" id="MCU_013273-RB">
    <property type="protein sequence ID" value="MCU_013273-RB"/>
    <property type="gene ID" value="MCU_013273"/>
</dbReference>
<proteinExistence type="predicted"/>
<dbReference type="AlphaFoldDB" id="A0A5K3FZ82"/>
<protein>
    <submittedName>
        <fullName evidence="1">MARVEL domain-containing protein</fullName>
    </submittedName>
</protein>